<dbReference type="Proteomes" id="UP000021369">
    <property type="component" value="Unassembled WGS sequence"/>
</dbReference>
<dbReference type="GO" id="GO:0055085">
    <property type="term" value="P:transmembrane transport"/>
    <property type="evidence" value="ECO:0007669"/>
    <property type="project" value="InterPro"/>
</dbReference>
<feature type="transmembrane region" description="Helical" evidence="7">
    <location>
        <begin position="343"/>
        <end position="363"/>
    </location>
</feature>
<feature type="transmembrane region" description="Helical" evidence="7">
    <location>
        <begin position="118"/>
        <end position="140"/>
    </location>
</feature>
<evidence type="ECO:0000256" key="7">
    <source>
        <dbReference type="SAM" id="Phobius"/>
    </source>
</evidence>
<proteinExistence type="predicted"/>
<evidence type="ECO:0000256" key="4">
    <source>
        <dbReference type="ARBA" id="ARBA00022692"/>
    </source>
</evidence>
<evidence type="ECO:0000256" key="2">
    <source>
        <dbReference type="ARBA" id="ARBA00022448"/>
    </source>
</evidence>
<evidence type="ECO:0000256" key="6">
    <source>
        <dbReference type="ARBA" id="ARBA00023136"/>
    </source>
</evidence>
<keyword evidence="6 7" id="KW-0472">Membrane</keyword>
<keyword evidence="3" id="KW-1003">Cell membrane</keyword>
<organism evidence="9 10">
    <name type="scientific">Ruminococcus albus SY3</name>
    <dbReference type="NCBI Taxonomy" id="1341156"/>
    <lineage>
        <taxon>Bacteria</taxon>
        <taxon>Bacillati</taxon>
        <taxon>Bacillota</taxon>
        <taxon>Clostridia</taxon>
        <taxon>Eubacteriales</taxon>
        <taxon>Oscillospiraceae</taxon>
        <taxon>Ruminococcus</taxon>
    </lineage>
</organism>
<feature type="transmembrane region" description="Helical" evidence="7">
    <location>
        <begin position="282"/>
        <end position="302"/>
    </location>
</feature>
<comment type="caution">
    <text evidence="9">The sequence shown here is derived from an EMBL/GenBank/DDBJ whole genome shotgun (WGS) entry which is preliminary data.</text>
</comment>
<keyword evidence="10" id="KW-1185">Reference proteome</keyword>
<evidence type="ECO:0000256" key="1">
    <source>
        <dbReference type="ARBA" id="ARBA00004651"/>
    </source>
</evidence>
<name>A0A011WLM8_RUMAL</name>
<dbReference type="EMBL" id="JEOB01000004">
    <property type="protein sequence ID" value="EXM37940.1"/>
    <property type="molecule type" value="Genomic_DNA"/>
</dbReference>
<feature type="transmembrane region" description="Helical" evidence="7">
    <location>
        <begin position="245"/>
        <end position="262"/>
    </location>
</feature>
<keyword evidence="4 7" id="KW-0812">Transmembrane</keyword>
<feature type="transmembrane region" description="Helical" evidence="7">
    <location>
        <begin position="309"/>
        <end position="331"/>
    </location>
</feature>
<feature type="domain" description="Citrate transporter-like" evidence="8">
    <location>
        <begin position="13"/>
        <end position="299"/>
    </location>
</feature>
<dbReference type="Pfam" id="PF03600">
    <property type="entry name" value="CitMHS"/>
    <property type="match status" value="1"/>
</dbReference>
<feature type="transmembrane region" description="Helical" evidence="7">
    <location>
        <begin position="201"/>
        <end position="233"/>
    </location>
</feature>
<dbReference type="PANTHER" id="PTHR43302">
    <property type="entry name" value="TRANSPORTER ARSB-RELATED"/>
    <property type="match status" value="1"/>
</dbReference>
<gene>
    <name evidence="9" type="ORF">RASY3_16670</name>
</gene>
<dbReference type="GO" id="GO:0005886">
    <property type="term" value="C:plasma membrane"/>
    <property type="evidence" value="ECO:0007669"/>
    <property type="project" value="UniProtKB-SubCell"/>
</dbReference>
<dbReference type="PANTHER" id="PTHR43302:SF5">
    <property type="entry name" value="TRANSPORTER ARSB-RELATED"/>
    <property type="match status" value="1"/>
</dbReference>
<evidence type="ECO:0000259" key="8">
    <source>
        <dbReference type="Pfam" id="PF03600"/>
    </source>
</evidence>
<evidence type="ECO:0000256" key="5">
    <source>
        <dbReference type="ARBA" id="ARBA00022989"/>
    </source>
</evidence>
<feature type="transmembrane region" description="Helical" evidence="7">
    <location>
        <begin position="161"/>
        <end position="181"/>
    </location>
</feature>
<dbReference type="InterPro" id="IPR004680">
    <property type="entry name" value="Cit_transptr-like_dom"/>
</dbReference>
<feature type="transmembrane region" description="Helical" evidence="7">
    <location>
        <begin position="12"/>
        <end position="29"/>
    </location>
</feature>
<keyword evidence="5 7" id="KW-1133">Transmembrane helix</keyword>
<feature type="transmembrane region" description="Helical" evidence="7">
    <location>
        <begin position="82"/>
        <end position="106"/>
    </location>
</feature>
<evidence type="ECO:0000313" key="9">
    <source>
        <dbReference type="EMBL" id="EXM37940.1"/>
    </source>
</evidence>
<reference evidence="9 10" key="1">
    <citation type="submission" date="2013-06" db="EMBL/GenBank/DDBJ databases">
        <title>Rumen cellulosomics: divergent fiber-degrading strategies revealed by comparative genome-wide analysis of six Ruminococcal strains.</title>
        <authorList>
            <person name="Dassa B."/>
            <person name="Borovok I."/>
            <person name="Lamed R."/>
            <person name="Flint H."/>
            <person name="Yeoman C.J."/>
            <person name="White B."/>
            <person name="Bayer E.A."/>
        </authorList>
    </citation>
    <scope>NUCLEOTIDE SEQUENCE [LARGE SCALE GENOMIC DNA]</scope>
    <source>
        <strain evidence="9 10">SY3</strain>
    </source>
</reference>
<comment type="subcellular location">
    <subcellularLocation>
        <location evidence="1">Cell membrane</location>
        <topology evidence="1">Multi-pass membrane protein</topology>
    </subcellularLocation>
</comment>
<dbReference type="AlphaFoldDB" id="A0A011WLM8"/>
<sequence length="370" mass="40559">MDLMIKFIKSQPVLVTAFLAAVVTMFIIPPDSGYAGYVNRAVLIELFSLMTAVAGLRSIGIFERVTDVLLEKAGTIRRLGQIFVLICFFTSMLVTNDVALLTFIPLTLIAMKSSDKKSLIMTIVLETAAANLGSMLTPVGNPQNLFIYSKYHMTALMFVKTMAPAGIISLVILLLLTLLLPKDKCTHTENADKENFPAVQLWVYLVLFAVCLLSVFRVLPDYICFIAAVVCALILNRKLLLKVDYSLLATFLCFFIFVGNIARIDAVNDFFSNIMEGRELLVSAALSQVISNVPAAMMLSGFTDNGTQLMLGVNIGGLGTLIASLASLISFQFYRKSEGADSIRYIAVFSIINFGMLIILLALQKIITLL</sequence>
<dbReference type="PATRIC" id="fig|1341156.4.peg.2934"/>
<evidence type="ECO:0000256" key="3">
    <source>
        <dbReference type="ARBA" id="ARBA00022475"/>
    </source>
</evidence>
<protein>
    <submittedName>
        <fullName evidence="9">Citrate transporter</fullName>
    </submittedName>
</protein>
<accession>A0A011WLM8</accession>
<keyword evidence="2" id="KW-0813">Transport</keyword>
<feature type="transmembrane region" description="Helical" evidence="7">
    <location>
        <begin position="41"/>
        <end position="62"/>
    </location>
</feature>
<evidence type="ECO:0000313" key="10">
    <source>
        <dbReference type="Proteomes" id="UP000021369"/>
    </source>
</evidence>